<evidence type="ECO:0000313" key="2">
    <source>
        <dbReference type="Proteomes" id="UP000001508"/>
    </source>
</evidence>
<name>D6Z327_DESAT</name>
<proteinExistence type="predicted"/>
<keyword evidence="2" id="KW-1185">Reference proteome</keyword>
<organism evidence="1 2">
    <name type="scientific">Desulfurivibrio alkaliphilus (strain DSM 19089 / UNIQEM U267 / AHT2)</name>
    <dbReference type="NCBI Taxonomy" id="589865"/>
    <lineage>
        <taxon>Bacteria</taxon>
        <taxon>Pseudomonadati</taxon>
        <taxon>Thermodesulfobacteriota</taxon>
        <taxon>Desulfobulbia</taxon>
        <taxon>Desulfobulbales</taxon>
        <taxon>Desulfobulbaceae</taxon>
        <taxon>Desulfurivibrio</taxon>
    </lineage>
</organism>
<accession>D6Z327</accession>
<sequence length="207" mass="23940">MRLKNLSKDARRYLENHPLTKAAMDATDLSFGQLLERLSVHPGDPIYPETWAVSWFNETAENIPQILPQFIPSLQPFALLVWFHLPDSWDGTCRRDTVGQYLLKAEYSLSWKANVARQAPLNQINAARRELKDFTKELAKKEWAKDTDRTVRIKDMCKKVYPALCEHAANKNISDLVPDKEEGIKPWLRDVAPDYAKKQGRPPKKRK</sequence>
<dbReference type="RefSeq" id="WP_013163481.1">
    <property type="nucleotide sequence ID" value="NC_014216.1"/>
</dbReference>
<dbReference type="STRING" id="589865.DaAHT2_1256"/>
<gene>
    <name evidence="1" type="ordered locus">DaAHT2_1256</name>
</gene>
<dbReference type="OrthoDB" id="6999291at2"/>
<evidence type="ECO:0000313" key="1">
    <source>
        <dbReference type="EMBL" id="ADH85952.1"/>
    </source>
</evidence>
<dbReference type="EMBL" id="CP001940">
    <property type="protein sequence ID" value="ADH85952.1"/>
    <property type="molecule type" value="Genomic_DNA"/>
</dbReference>
<dbReference type="KEGG" id="dak:DaAHT2_1256"/>
<dbReference type="Proteomes" id="UP000001508">
    <property type="component" value="Chromosome"/>
</dbReference>
<protein>
    <submittedName>
        <fullName evidence="1">Uncharacterized protein</fullName>
    </submittedName>
</protein>
<dbReference type="AlphaFoldDB" id="D6Z327"/>
<dbReference type="HOGENOM" id="CLU_1324622_0_0_7"/>
<dbReference type="InParanoid" id="D6Z327"/>
<reference evidence="2" key="1">
    <citation type="submission" date="2010-02" db="EMBL/GenBank/DDBJ databases">
        <title>Complete sequence of Desulfurivibrio alkaliphilus AHT2.</title>
        <authorList>
            <consortium name="US DOE Joint Genome Institute"/>
            <person name="Pitluck S."/>
            <person name="Chertkov O."/>
            <person name="Detter J.C."/>
            <person name="Han C."/>
            <person name="Tapia R."/>
            <person name="Larimer F."/>
            <person name="Land M."/>
            <person name="Hauser L."/>
            <person name="Kyrpides N."/>
            <person name="Mikhailova N."/>
            <person name="Sorokin D.Y."/>
            <person name="Muyzer G."/>
            <person name="Woyke T."/>
        </authorList>
    </citation>
    <scope>NUCLEOTIDE SEQUENCE [LARGE SCALE GENOMIC DNA]</scope>
    <source>
        <strain evidence="2">DSM 19089 / UNIQEM U267 / AHT2</strain>
    </source>
</reference>